<accession>A0A151Z9W2</accession>
<dbReference type="SUPFAM" id="SSF64268">
    <property type="entry name" value="PX domain"/>
    <property type="match status" value="1"/>
</dbReference>
<sequence length="151" mass="17811">MSGSSSPNTGEKKPKKIDGDYQEPEYISITITDPVRIDEYISYKVTTSTTFPEYKEREFIVRRRYKEFVTLREHLKQKLAEKPKAIKFGELYPLPGNNLSSLFGQGRFEADFIEERRKGLEQFLNSVANHNYFRFVPFLHRFLQEKDATFL</sequence>
<gene>
    <name evidence="2" type="ORF">DLAC_09385</name>
</gene>
<dbReference type="STRING" id="361077.A0A151Z9W2"/>
<protein>
    <recommendedName>
        <fullName evidence="1">PX domain-containing protein</fullName>
    </recommendedName>
</protein>
<dbReference type="InterPro" id="IPR001683">
    <property type="entry name" value="PX_dom"/>
</dbReference>
<organism evidence="2 3">
    <name type="scientific">Tieghemostelium lacteum</name>
    <name type="common">Slime mold</name>
    <name type="synonym">Dictyostelium lacteum</name>
    <dbReference type="NCBI Taxonomy" id="361077"/>
    <lineage>
        <taxon>Eukaryota</taxon>
        <taxon>Amoebozoa</taxon>
        <taxon>Evosea</taxon>
        <taxon>Eumycetozoa</taxon>
        <taxon>Dictyostelia</taxon>
        <taxon>Dictyosteliales</taxon>
        <taxon>Raperosteliaceae</taxon>
        <taxon>Tieghemostelium</taxon>
    </lineage>
</organism>
<comment type="caution">
    <text evidence="2">The sequence shown here is derived from an EMBL/GenBank/DDBJ whole genome shotgun (WGS) entry which is preliminary data.</text>
</comment>
<dbReference type="GO" id="GO:0035091">
    <property type="term" value="F:phosphatidylinositol binding"/>
    <property type="evidence" value="ECO:0007669"/>
    <property type="project" value="InterPro"/>
</dbReference>
<reference evidence="2 3" key="1">
    <citation type="submission" date="2015-12" db="EMBL/GenBank/DDBJ databases">
        <title>Dictyostelia acquired genes for synthesis and detection of signals that induce cell-type specialization by lateral gene transfer from prokaryotes.</title>
        <authorList>
            <person name="Gloeckner G."/>
            <person name="Schaap P."/>
        </authorList>
    </citation>
    <scope>NUCLEOTIDE SEQUENCE [LARGE SCALE GENOMIC DNA]</scope>
    <source>
        <strain evidence="2 3">TK</strain>
    </source>
</reference>
<dbReference type="InterPro" id="IPR036871">
    <property type="entry name" value="PX_dom_sf"/>
</dbReference>
<dbReference type="AlphaFoldDB" id="A0A151Z9W2"/>
<dbReference type="OMA" id="NMYTDYE"/>
<proteinExistence type="predicted"/>
<dbReference type="PANTHER" id="PTHR10555">
    <property type="entry name" value="SORTING NEXIN"/>
    <property type="match status" value="1"/>
</dbReference>
<dbReference type="Gene3D" id="3.30.1520.10">
    <property type="entry name" value="Phox-like domain"/>
    <property type="match status" value="1"/>
</dbReference>
<dbReference type="EMBL" id="LODT01000037">
    <property type="protein sequence ID" value="KYQ90748.1"/>
    <property type="molecule type" value="Genomic_DNA"/>
</dbReference>
<evidence type="ECO:0000313" key="2">
    <source>
        <dbReference type="EMBL" id="KYQ90748.1"/>
    </source>
</evidence>
<dbReference type="Proteomes" id="UP000076078">
    <property type="component" value="Unassembled WGS sequence"/>
</dbReference>
<keyword evidence="3" id="KW-1185">Reference proteome</keyword>
<feature type="domain" description="PX" evidence="1">
    <location>
        <begin position="21"/>
        <end position="150"/>
    </location>
</feature>
<dbReference type="GO" id="GO:0005768">
    <property type="term" value="C:endosome"/>
    <property type="evidence" value="ECO:0007669"/>
    <property type="project" value="TreeGrafter"/>
</dbReference>
<name>A0A151Z9W2_TIELA</name>
<dbReference type="InParanoid" id="A0A151Z9W2"/>
<dbReference type="PANTHER" id="PTHR10555:SF170">
    <property type="entry name" value="FI18122P1"/>
    <property type="match status" value="1"/>
</dbReference>
<dbReference type="Pfam" id="PF00787">
    <property type="entry name" value="PX"/>
    <property type="match status" value="1"/>
</dbReference>
<evidence type="ECO:0000259" key="1">
    <source>
        <dbReference type="PROSITE" id="PS50195"/>
    </source>
</evidence>
<dbReference type="SMART" id="SM00312">
    <property type="entry name" value="PX"/>
    <property type="match status" value="1"/>
</dbReference>
<dbReference type="PROSITE" id="PS50195">
    <property type="entry name" value="PX"/>
    <property type="match status" value="1"/>
</dbReference>
<evidence type="ECO:0000313" key="3">
    <source>
        <dbReference type="Proteomes" id="UP000076078"/>
    </source>
</evidence>
<dbReference type="OrthoDB" id="24788at2759"/>